<protein>
    <recommendedName>
        <fullName evidence="4">RRM domain-containing protein</fullName>
    </recommendedName>
</protein>
<feature type="compositionally biased region" description="Basic and acidic residues" evidence="3">
    <location>
        <begin position="168"/>
        <end position="185"/>
    </location>
</feature>
<dbReference type="InterPro" id="IPR035979">
    <property type="entry name" value="RBD_domain_sf"/>
</dbReference>
<feature type="region of interest" description="Disordered" evidence="3">
    <location>
        <begin position="1"/>
        <end position="67"/>
    </location>
</feature>
<evidence type="ECO:0000313" key="6">
    <source>
        <dbReference type="Proteomes" id="UP000594262"/>
    </source>
</evidence>
<dbReference type="Pfam" id="PF00076">
    <property type="entry name" value="RRM_1"/>
    <property type="match status" value="1"/>
</dbReference>
<dbReference type="EnsemblMetazoa" id="CLYHEMT014953.3">
    <property type="protein sequence ID" value="CLYHEMP014953.3"/>
    <property type="gene ID" value="CLYHEMG014953"/>
</dbReference>
<evidence type="ECO:0000256" key="3">
    <source>
        <dbReference type="SAM" id="MobiDB-lite"/>
    </source>
</evidence>
<dbReference type="PANTHER" id="PTHR23236">
    <property type="entry name" value="EUKARYOTIC TRANSLATION INITIATION FACTOR 4B/4H"/>
    <property type="match status" value="1"/>
</dbReference>
<evidence type="ECO:0000256" key="1">
    <source>
        <dbReference type="ARBA" id="ARBA00022884"/>
    </source>
</evidence>
<sequence>MASPSESGNDNFESGSGNGRSDRDFDNFGGGYGGGRRGRGGRGGRDRGGRGGGGYNNRGGGGYNNRGGGGGGYYQGGGGDRDVSIPEEPPFKAYVGNLPYQCVQGDVDRIFAELKVRHINLVRDRETDEFRGFAWVEFDDKESLIKALEFDKAQFGDRKLRVNVSRNNRLDGGRGGRGGGDDRGGRGGRGRGSGGGFGGGDRYNNDFLYDN</sequence>
<dbReference type="PANTHER" id="PTHR23236:SF11">
    <property type="entry name" value="EUKARYOTIC TRANSLATION INITIATION FACTOR 4H"/>
    <property type="match status" value="1"/>
</dbReference>
<dbReference type="InterPro" id="IPR012677">
    <property type="entry name" value="Nucleotide-bd_a/b_plait_sf"/>
</dbReference>
<dbReference type="EnsemblMetazoa" id="CLYHEMT014953.2">
    <property type="protein sequence ID" value="CLYHEMP014953.2"/>
    <property type="gene ID" value="CLYHEMG014953"/>
</dbReference>
<feature type="domain" description="RRM" evidence="4">
    <location>
        <begin position="91"/>
        <end position="167"/>
    </location>
</feature>
<evidence type="ECO:0000313" key="5">
    <source>
        <dbReference type="EnsemblMetazoa" id="CLYHEMP014953.3"/>
    </source>
</evidence>
<name>A0A7M5WZQ6_9CNID</name>
<dbReference type="SMART" id="SM00360">
    <property type="entry name" value="RRM"/>
    <property type="match status" value="1"/>
</dbReference>
<dbReference type="OrthoDB" id="48651at2759"/>
<evidence type="ECO:0000259" key="4">
    <source>
        <dbReference type="PROSITE" id="PS50102"/>
    </source>
</evidence>
<dbReference type="Proteomes" id="UP000594262">
    <property type="component" value="Unplaced"/>
</dbReference>
<feature type="compositionally biased region" description="Polar residues" evidence="3">
    <location>
        <begin position="1"/>
        <end position="15"/>
    </location>
</feature>
<dbReference type="GO" id="GO:0003723">
    <property type="term" value="F:RNA binding"/>
    <property type="evidence" value="ECO:0007669"/>
    <property type="project" value="UniProtKB-UniRule"/>
</dbReference>
<feature type="compositionally biased region" description="Gly residues" evidence="3">
    <location>
        <begin position="190"/>
        <end position="201"/>
    </location>
</feature>
<feature type="region of interest" description="Disordered" evidence="3">
    <location>
        <begin position="166"/>
        <end position="211"/>
    </location>
</feature>
<feature type="compositionally biased region" description="Gly residues" evidence="3">
    <location>
        <begin position="50"/>
        <end position="67"/>
    </location>
</feature>
<dbReference type="Gene3D" id="3.30.70.330">
    <property type="match status" value="1"/>
</dbReference>
<reference evidence="5" key="1">
    <citation type="submission" date="2021-01" db="UniProtKB">
        <authorList>
            <consortium name="EnsemblMetazoa"/>
        </authorList>
    </citation>
    <scope>IDENTIFICATION</scope>
</reference>
<dbReference type="SUPFAM" id="SSF54928">
    <property type="entry name" value="RNA-binding domain, RBD"/>
    <property type="match status" value="1"/>
</dbReference>
<dbReference type="AlphaFoldDB" id="A0A7M5WZQ6"/>
<proteinExistence type="predicted"/>
<dbReference type="EnsemblMetazoa" id="CLYHEMT014953.1">
    <property type="protein sequence ID" value="CLYHEMP014953.1"/>
    <property type="gene ID" value="CLYHEMG014953"/>
</dbReference>
<dbReference type="InterPro" id="IPR000504">
    <property type="entry name" value="RRM_dom"/>
</dbReference>
<dbReference type="PROSITE" id="PS50102">
    <property type="entry name" value="RRM"/>
    <property type="match status" value="1"/>
</dbReference>
<accession>A0A7M5WZQ6</accession>
<dbReference type="GeneID" id="136814457"/>
<organism evidence="5 6">
    <name type="scientific">Clytia hemisphaerica</name>
    <dbReference type="NCBI Taxonomy" id="252671"/>
    <lineage>
        <taxon>Eukaryota</taxon>
        <taxon>Metazoa</taxon>
        <taxon>Cnidaria</taxon>
        <taxon>Hydrozoa</taxon>
        <taxon>Hydroidolina</taxon>
        <taxon>Leptothecata</taxon>
        <taxon>Obeliida</taxon>
        <taxon>Clytiidae</taxon>
        <taxon>Clytia</taxon>
    </lineage>
</organism>
<keyword evidence="6" id="KW-1185">Reference proteome</keyword>
<dbReference type="RefSeq" id="XP_066927111.1">
    <property type="nucleotide sequence ID" value="XM_067071010.1"/>
</dbReference>
<keyword evidence="1 2" id="KW-0694">RNA-binding</keyword>
<evidence type="ECO:0000256" key="2">
    <source>
        <dbReference type="PROSITE-ProRule" id="PRU00176"/>
    </source>
</evidence>